<proteinExistence type="predicted"/>
<name>A0A8S5SDP7_9CAUD</name>
<reference evidence="1" key="1">
    <citation type="journal article" date="2021" name="Proc. Natl. Acad. Sci. U.S.A.">
        <title>A Catalog of Tens of Thousands of Viruses from Human Metagenomes Reveals Hidden Associations with Chronic Diseases.</title>
        <authorList>
            <person name="Tisza M.J."/>
            <person name="Buck C.B."/>
        </authorList>
    </citation>
    <scope>NUCLEOTIDE SEQUENCE</scope>
    <source>
        <strain evidence="1">Ctnpt50</strain>
    </source>
</reference>
<organism evidence="1">
    <name type="scientific">Siphoviridae sp. ctnpt50</name>
    <dbReference type="NCBI Taxonomy" id="2827941"/>
    <lineage>
        <taxon>Viruses</taxon>
        <taxon>Duplodnaviria</taxon>
        <taxon>Heunggongvirae</taxon>
        <taxon>Uroviricota</taxon>
        <taxon>Caudoviricetes</taxon>
    </lineage>
</organism>
<accession>A0A8S5SDP7</accession>
<protein>
    <submittedName>
        <fullName evidence="1">Uncharacterized protein</fullName>
    </submittedName>
</protein>
<dbReference type="EMBL" id="BK032577">
    <property type="protein sequence ID" value="DAF49101.1"/>
    <property type="molecule type" value="Genomic_DNA"/>
</dbReference>
<sequence length="131" mass="15548">MKTTTTIDTRKTIDSYDIEGLYCGEWSVECSEDTYGEAKKTIKEYRDNCPQTTFRIMHRREKNPNFVLTLGALKKGDWFTLKPIYNPKDSQVYEKGDYDRSEKKYSCGRRDDISYERMLKKDTPVFVDFTY</sequence>
<evidence type="ECO:0000313" key="1">
    <source>
        <dbReference type="EMBL" id="DAF49101.1"/>
    </source>
</evidence>